<comment type="similarity">
    <text evidence="8">Belongs to the binding-protein-dependent transport system permease family.</text>
</comment>
<feature type="transmembrane region" description="Helical" evidence="8">
    <location>
        <begin position="33"/>
        <end position="59"/>
    </location>
</feature>
<keyword evidence="11" id="KW-1185">Reference proteome</keyword>
<evidence type="ECO:0000256" key="4">
    <source>
        <dbReference type="ARBA" id="ARBA00022519"/>
    </source>
</evidence>
<keyword evidence="4" id="KW-0997">Cell inner membrane</keyword>
<dbReference type="Gene3D" id="1.10.3720.10">
    <property type="entry name" value="MetI-like"/>
    <property type="match status" value="2"/>
</dbReference>
<evidence type="ECO:0000256" key="3">
    <source>
        <dbReference type="ARBA" id="ARBA00022475"/>
    </source>
</evidence>
<feature type="transmembrane region" description="Helical" evidence="8">
    <location>
        <begin position="504"/>
        <end position="524"/>
    </location>
</feature>
<dbReference type="Pfam" id="PF00528">
    <property type="entry name" value="BPD_transp_1"/>
    <property type="match status" value="1"/>
</dbReference>
<keyword evidence="2 8" id="KW-0813">Transport</keyword>
<gene>
    <name evidence="10" type="ORF">WNY57_01930</name>
</gene>
<feature type="domain" description="ABC transmembrane type-1" evidence="9">
    <location>
        <begin position="383"/>
        <end position="571"/>
    </location>
</feature>
<feature type="transmembrane region" description="Helical" evidence="8">
    <location>
        <begin position="383"/>
        <end position="405"/>
    </location>
</feature>
<name>A0ABU9TBU2_9GAMM</name>
<evidence type="ECO:0000256" key="2">
    <source>
        <dbReference type="ARBA" id="ARBA00022448"/>
    </source>
</evidence>
<evidence type="ECO:0000313" key="11">
    <source>
        <dbReference type="Proteomes" id="UP001457661"/>
    </source>
</evidence>
<dbReference type="RefSeq" id="WP_342878978.1">
    <property type="nucleotide sequence ID" value="NZ_JBBMQX010000001.1"/>
</dbReference>
<feature type="transmembrane region" description="Helical" evidence="8">
    <location>
        <begin position="329"/>
        <end position="354"/>
    </location>
</feature>
<accession>A0ABU9TBU2</accession>
<keyword evidence="3" id="KW-1003">Cell membrane</keyword>
<feature type="transmembrane region" description="Helical" evidence="8">
    <location>
        <begin position="554"/>
        <end position="574"/>
    </location>
</feature>
<comment type="subcellular location">
    <subcellularLocation>
        <location evidence="1">Cell inner membrane</location>
        <topology evidence="1">Multi-pass membrane protein</topology>
    </subcellularLocation>
    <subcellularLocation>
        <location evidence="8">Cell membrane</location>
        <topology evidence="8">Multi-pass membrane protein</topology>
    </subcellularLocation>
</comment>
<dbReference type="SUPFAM" id="SSF161098">
    <property type="entry name" value="MetI-like"/>
    <property type="match status" value="2"/>
</dbReference>
<dbReference type="PANTHER" id="PTHR43357">
    <property type="entry name" value="INNER MEMBRANE ABC TRANSPORTER PERMEASE PROTEIN YDCV"/>
    <property type="match status" value="1"/>
</dbReference>
<feature type="transmembrane region" description="Helical" evidence="8">
    <location>
        <begin position="215"/>
        <end position="233"/>
    </location>
</feature>
<protein>
    <submittedName>
        <fullName evidence="10">ABC transporter permease subunit</fullName>
    </submittedName>
</protein>
<feature type="transmembrane region" description="Helical" evidence="8">
    <location>
        <begin position="279"/>
        <end position="300"/>
    </location>
</feature>
<proteinExistence type="inferred from homology"/>
<evidence type="ECO:0000256" key="8">
    <source>
        <dbReference type="RuleBase" id="RU363032"/>
    </source>
</evidence>
<feature type="transmembrane region" description="Helical" evidence="8">
    <location>
        <begin position="170"/>
        <end position="194"/>
    </location>
</feature>
<evidence type="ECO:0000259" key="9">
    <source>
        <dbReference type="PROSITE" id="PS50928"/>
    </source>
</evidence>
<dbReference type="InterPro" id="IPR035906">
    <property type="entry name" value="MetI-like_sf"/>
</dbReference>
<organism evidence="10 11">
    <name type="scientific">Pseudoalteromonas arctica</name>
    <dbReference type="NCBI Taxonomy" id="394751"/>
    <lineage>
        <taxon>Bacteria</taxon>
        <taxon>Pseudomonadati</taxon>
        <taxon>Pseudomonadota</taxon>
        <taxon>Gammaproteobacteria</taxon>
        <taxon>Alteromonadales</taxon>
        <taxon>Pseudoalteromonadaceae</taxon>
        <taxon>Pseudoalteromonas</taxon>
    </lineage>
</organism>
<feature type="transmembrane region" description="Helical" evidence="8">
    <location>
        <begin position="449"/>
        <end position="471"/>
    </location>
</feature>
<evidence type="ECO:0000313" key="10">
    <source>
        <dbReference type="EMBL" id="MEM5531180.1"/>
    </source>
</evidence>
<feature type="domain" description="ABC transmembrane type-1" evidence="9">
    <location>
        <begin position="79"/>
        <end position="299"/>
    </location>
</feature>
<feature type="transmembrane region" description="Helical" evidence="8">
    <location>
        <begin position="421"/>
        <end position="443"/>
    </location>
</feature>
<dbReference type="PROSITE" id="PS50928">
    <property type="entry name" value="ABC_TM1"/>
    <property type="match status" value="2"/>
</dbReference>
<feature type="transmembrane region" description="Helical" evidence="8">
    <location>
        <begin position="120"/>
        <end position="150"/>
    </location>
</feature>
<keyword evidence="7 8" id="KW-0472">Membrane</keyword>
<dbReference type="EMBL" id="JBBMQX010000001">
    <property type="protein sequence ID" value="MEM5531180.1"/>
    <property type="molecule type" value="Genomic_DNA"/>
</dbReference>
<evidence type="ECO:0000256" key="6">
    <source>
        <dbReference type="ARBA" id="ARBA00022989"/>
    </source>
</evidence>
<dbReference type="CDD" id="cd06261">
    <property type="entry name" value="TM_PBP2"/>
    <property type="match status" value="1"/>
</dbReference>
<feature type="transmembrane region" description="Helical" evidence="8">
    <location>
        <begin position="79"/>
        <end position="108"/>
    </location>
</feature>
<evidence type="ECO:0000256" key="7">
    <source>
        <dbReference type="ARBA" id="ARBA00023136"/>
    </source>
</evidence>
<dbReference type="PANTHER" id="PTHR43357:SF4">
    <property type="entry name" value="INNER MEMBRANE ABC TRANSPORTER PERMEASE PROTEIN YDCV"/>
    <property type="match status" value="1"/>
</dbReference>
<evidence type="ECO:0000256" key="5">
    <source>
        <dbReference type="ARBA" id="ARBA00022692"/>
    </source>
</evidence>
<dbReference type="Proteomes" id="UP001457661">
    <property type="component" value="Unassembled WGS sequence"/>
</dbReference>
<sequence>MSVISKSVPVNTKATTQCSTDMFTRIVKFSPRFLLALLILPVLGGLISVLLPAFGYAPVLEQTTFSLQGFNALWQTPGLTQMVTLSVATGLISTLLAFIITLMILAAFFNSPWLNRIQRLLSPILVIPHAAAAIAVGFLIAPSGMISRLASPWLSGWELAPNGMFPHDSFGISIILGLTLKELPFLLLMALGVLAQPELGKKLRQQHKVALNLGYCPMTAFFKVILPSLYPLLRLPLLAVLAYASASVEMPLILGPNTPPTLAVAIMHWFNDVDLNLRIKASAGALLQLAVTGGLLALWLGGEKAVKVLFSDSLTNGVREYGGFYWQKITVVLTTLVISFILLSLIGLVMWSVAGFWRFPDAMPEQFTLLHFKSALMQMGSPLFNTLAIGLVTTLFAIILTLLCLESEQLSDKPISRFTSLIIYLPLLVPSIAFLFGLVWIQQLVNNQAAFFNVVLTHLLFVLPYVFLSLASSYRRLDPRFAHVAASLGAAPCKVFFKVKLPQLFAPILIAAALGLAISFGQYLPTLLAGGGRIATITTEAVTLANGASRRTSAVYAIMQMALPLIGFILAWGLPKYFFKSARS</sequence>
<dbReference type="InterPro" id="IPR000515">
    <property type="entry name" value="MetI-like"/>
</dbReference>
<evidence type="ECO:0000256" key="1">
    <source>
        <dbReference type="ARBA" id="ARBA00004429"/>
    </source>
</evidence>
<reference evidence="10 11" key="1">
    <citation type="submission" date="2024-03" db="EMBL/GenBank/DDBJ databases">
        <title>Community enrichment and isolation of bacterial strains for fucoidan degradation.</title>
        <authorList>
            <person name="Sichert A."/>
        </authorList>
    </citation>
    <scope>NUCLEOTIDE SEQUENCE [LARGE SCALE GENOMIC DNA]</scope>
    <source>
        <strain evidence="10 11">AS26</strain>
    </source>
</reference>
<comment type="caution">
    <text evidence="10">The sequence shown here is derived from an EMBL/GenBank/DDBJ whole genome shotgun (WGS) entry which is preliminary data.</text>
</comment>
<keyword evidence="6 8" id="KW-1133">Transmembrane helix</keyword>
<keyword evidence="5 8" id="KW-0812">Transmembrane</keyword>